<feature type="compositionally biased region" description="Basic and acidic residues" evidence="1">
    <location>
        <begin position="40"/>
        <end position="60"/>
    </location>
</feature>
<sequence>MQDEYSMESNDADSEWPLTQGGWLSYGESQEQIPLEQVPDPEREPDLRDDQEWGSDHGLDMNHNLGLEMEGELEDELGDELEDELDQELDNESQVQQDPPRSKMANASKAESTRGHLLPVFFQARSNTENIESFRKLHMEGLGQLLRRLLVRRELQTATSIFELLFDSKDTSEEFIWKIGLEFLYSMDMYDEQVFGFLSWLFSKTRFHVSHVTVAPYNKDPLIQGYAGIVKMLLLEKAKNGSSRLPWRIYARCSKKEEGLQLGPSIKDFNLNPQERDPFDIPSSMAWNEEHAARLSDSEGDWGLESLDEGEPSSRENDELLRSLIEVPLREVCGWTMDGIDDDNAVADNPDGRSPFQAPVSQSIAPDRLKQDAINHLEKSLELEPKNDEFLLALVDVRLGFLDYSNPELFQSIDMTPELQEAIVGTKTYLRKHLRRYESLKALHILASLEAITGSQEERITLLHEILWRDPAASTDDVVKPLIQYYWQQLTPEEARLVAAIEATDYDDSDDDDGSDSHSSHTNENQGNNDGSNSNRRRRHRQNMTYEDEDRELSEFEALLDEHGWDGPSAPLLMDILDKLSFLGRDKRMGKFEGQDRFYAFWGENGAHGCETQRRHFAWPGKMNAPDTTQEEVDAERAAAAAAATAEEGGEDQARMDKTRKEKRGGGVVSPRREPPQFEPQSIDLALMSGPMVKDTRILQLLHPTKGRDTGFHQYDDDDDDDDDDADSENAEDDEDGDEGFDPELLESSTKIATLKIIRKLNLHQPPVEPFRPILEILLRRAEFGTSKTIRAFMANAFETAKNRKIPHGAVIV</sequence>
<feature type="region of interest" description="Disordered" evidence="1">
    <location>
        <begin position="705"/>
        <end position="745"/>
    </location>
</feature>
<reference evidence="2" key="1">
    <citation type="journal article" date="2020" name="Fungal Divers.">
        <title>Resolving the Mortierellaceae phylogeny through synthesis of multi-gene phylogenetics and phylogenomics.</title>
        <authorList>
            <person name="Vandepol N."/>
            <person name="Liber J."/>
            <person name="Desiro A."/>
            <person name="Na H."/>
            <person name="Kennedy M."/>
            <person name="Barry K."/>
            <person name="Grigoriev I.V."/>
            <person name="Miller A.N."/>
            <person name="O'Donnell K."/>
            <person name="Stajich J.E."/>
            <person name="Bonito G."/>
        </authorList>
    </citation>
    <scope>NUCLEOTIDE SEQUENCE</scope>
    <source>
        <strain evidence="2">BC1065</strain>
    </source>
</reference>
<feature type="region of interest" description="Disordered" evidence="1">
    <location>
        <begin position="506"/>
        <end position="551"/>
    </location>
</feature>
<evidence type="ECO:0000313" key="3">
    <source>
        <dbReference type="Proteomes" id="UP000807716"/>
    </source>
</evidence>
<dbReference type="OrthoDB" id="2159786at2759"/>
<dbReference type="InterPro" id="IPR007224">
    <property type="entry name" value="TIF_Rrn11"/>
</dbReference>
<feature type="region of interest" description="Disordered" evidence="1">
    <location>
        <begin position="620"/>
        <end position="680"/>
    </location>
</feature>
<dbReference type="EMBL" id="JAAAJB010000621">
    <property type="protein sequence ID" value="KAG0252896.1"/>
    <property type="molecule type" value="Genomic_DNA"/>
</dbReference>
<evidence type="ECO:0000256" key="1">
    <source>
        <dbReference type="SAM" id="MobiDB-lite"/>
    </source>
</evidence>
<dbReference type="AlphaFoldDB" id="A0A9P6PSW5"/>
<feature type="region of interest" description="Disordered" evidence="1">
    <location>
        <begin position="84"/>
        <end position="111"/>
    </location>
</feature>
<comment type="caution">
    <text evidence="2">The sequence shown here is derived from an EMBL/GenBank/DDBJ whole genome shotgun (WGS) entry which is preliminary data.</text>
</comment>
<dbReference type="GO" id="GO:0001181">
    <property type="term" value="F:RNA polymerase I general transcription initiation factor activity"/>
    <property type="evidence" value="ECO:0007669"/>
    <property type="project" value="InterPro"/>
</dbReference>
<feature type="compositionally biased region" description="Low complexity" evidence="1">
    <location>
        <begin position="638"/>
        <end position="647"/>
    </location>
</feature>
<accession>A0A9P6PSW5</accession>
<dbReference type="Proteomes" id="UP000807716">
    <property type="component" value="Unassembled WGS sequence"/>
</dbReference>
<organism evidence="2 3">
    <name type="scientific">Actinomortierella ambigua</name>
    <dbReference type="NCBI Taxonomy" id="1343610"/>
    <lineage>
        <taxon>Eukaryota</taxon>
        <taxon>Fungi</taxon>
        <taxon>Fungi incertae sedis</taxon>
        <taxon>Mucoromycota</taxon>
        <taxon>Mortierellomycotina</taxon>
        <taxon>Mortierellomycetes</taxon>
        <taxon>Mortierellales</taxon>
        <taxon>Mortierellaceae</taxon>
        <taxon>Actinomortierella</taxon>
    </lineage>
</organism>
<feature type="compositionally biased region" description="Low complexity" evidence="1">
    <location>
        <begin position="523"/>
        <end position="534"/>
    </location>
</feature>
<protein>
    <submittedName>
        <fullName evidence="2">Uncharacterized protein</fullName>
    </submittedName>
</protein>
<feature type="compositionally biased region" description="Acidic residues" evidence="1">
    <location>
        <begin position="1"/>
        <end position="14"/>
    </location>
</feature>
<keyword evidence="3" id="KW-1185">Reference proteome</keyword>
<name>A0A9P6PSW5_9FUNG</name>
<evidence type="ECO:0000313" key="2">
    <source>
        <dbReference type="EMBL" id="KAG0252896.1"/>
    </source>
</evidence>
<feature type="compositionally biased region" description="Acidic residues" evidence="1">
    <location>
        <begin position="716"/>
        <end position="745"/>
    </location>
</feature>
<feature type="region of interest" description="Disordered" evidence="1">
    <location>
        <begin position="1"/>
        <end position="63"/>
    </location>
</feature>
<feature type="compositionally biased region" description="Acidic residues" evidence="1">
    <location>
        <begin position="298"/>
        <end position="311"/>
    </location>
</feature>
<gene>
    <name evidence="2" type="ORF">DFQ27_007778</name>
</gene>
<proteinExistence type="predicted"/>
<dbReference type="GO" id="GO:0001164">
    <property type="term" value="F:RNA polymerase I core promoter sequence-specific DNA binding"/>
    <property type="evidence" value="ECO:0007669"/>
    <property type="project" value="InterPro"/>
</dbReference>
<feature type="compositionally biased region" description="Basic and acidic residues" evidence="1">
    <location>
        <begin position="706"/>
        <end position="715"/>
    </location>
</feature>
<dbReference type="Pfam" id="PF04090">
    <property type="entry name" value="Rrn11"/>
    <property type="match status" value="1"/>
</dbReference>
<feature type="region of interest" description="Disordered" evidence="1">
    <location>
        <begin position="296"/>
        <end position="317"/>
    </location>
</feature>